<accession>A0ABU3WP84</accession>
<dbReference type="InterPro" id="IPR036514">
    <property type="entry name" value="SGNH_hydro_sf"/>
</dbReference>
<dbReference type="SUPFAM" id="SSF52266">
    <property type="entry name" value="SGNH hydrolase"/>
    <property type="match status" value="1"/>
</dbReference>
<dbReference type="PANTHER" id="PTHR30383">
    <property type="entry name" value="THIOESTERASE 1/PROTEASE 1/LYSOPHOSPHOLIPASE L1"/>
    <property type="match status" value="1"/>
</dbReference>
<organism evidence="2 3">
    <name type="scientific">Rhodococcus zopfii</name>
    <dbReference type="NCBI Taxonomy" id="43772"/>
    <lineage>
        <taxon>Bacteria</taxon>
        <taxon>Bacillati</taxon>
        <taxon>Actinomycetota</taxon>
        <taxon>Actinomycetes</taxon>
        <taxon>Mycobacteriales</taxon>
        <taxon>Nocardiaceae</taxon>
        <taxon>Rhodococcus</taxon>
    </lineage>
</organism>
<comment type="caution">
    <text evidence="2">The sequence shown here is derived from an EMBL/GenBank/DDBJ whole genome shotgun (WGS) entry which is preliminary data.</text>
</comment>
<evidence type="ECO:0000313" key="2">
    <source>
        <dbReference type="EMBL" id="MDV2475810.1"/>
    </source>
</evidence>
<evidence type="ECO:0000259" key="1">
    <source>
        <dbReference type="Pfam" id="PF13472"/>
    </source>
</evidence>
<evidence type="ECO:0000313" key="3">
    <source>
        <dbReference type="Proteomes" id="UP001275440"/>
    </source>
</evidence>
<gene>
    <name evidence="2" type="ORF">F8M49_11390</name>
</gene>
<reference evidence="2 3" key="1">
    <citation type="submission" date="2019-10" db="EMBL/GenBank/DDBJ databases">
        <title>Draft Genome Assembly of Rhodococcus zopfii DSM44189.</title>
        <authorList>
            <person name="Sutton J.M."/>
            <person name="Akob D.M."/>
            <person name="Bushman T.J."/>
        </authorList>
    </citation>
    <scope>NUCLEOTIDE SEQUENCE [LARGE SCALE GENOMIC DNA]</scope>
    <source>
        <strain evidence="2 3">DSM 44189</strain>
    </source>
</reference>
<sequence>MTARPIRLCFFGDSFVAGVGDPAHRGWAGLLAEHARPVLGDIDFTVYNLGVRRDTTADVRARWSHEARRRFPDGCDNRLVFSFGVNDTTQQGDSTRVRPEDSVTNLTAILDDALACDWPVLVVGPPPVADEQQNARTRHLDDLFAGACAVRNVPYCSVIAHLDGDTAWIREAAAGDGAHPSVQGYRDLADVVLDAWITWIGSAAAVGGAR</sequence>
<dbReference type="Proteomes" id="UP001275440">
    <property type="component" value="Unassembled WGS sequence"/>
</dbReference>
<keyword evidence="3" id="KW-1185">Reference proteome</keyword>
<name>A0ABU3WP84_9NOCA</name>
<dbReference type="InterPro" id="IPR051532">
    <property type="entry name" value="Ester_Hydrolysis_Enzymes"/>
</dbReference>
<dbReference type="Gene3D" id="3.40.50.1110">
    <property type="entry name" value="SGNH hydrolase"/>
    <property type="match status" value="1"/>
</dbReference>
<dbReference type="Pfam" id="PF13472">
    <property type="entry name" value="Lipase_GDSL_2"/>
    <property type="match status" value="1"/>
</dbReference>
<dbReference type="PANTHER" id="PTHR30383:SF5">
    <property type="entry name" value="SGNH HYDROLASE-TYPE ESTERASE DOMAIN-CONTAINING PROTEIN"/>
    <property type="match status" value="1"/>
</dbReference>
<dbReference type="InterPro" id="IPR013830">
    <property type="entry name" value="SGNH_hydro"/>
</dbReference>
<dbReference type="EMBL" id="WBMO01000001">
    <property type="protein sequence ID" value="MDV2475810.1"/>
    <property type="molecule type" value="Genomic_DNA"/>
</dbReference>
<feature type="domain" description="SGNH hydrolase-type esterase" evidence="1">
    <location>
        <begin position="10"/>
        <end position="186"/>
    </location>
</feature>
<protein>
    <submittedName>
        <fullName evidence="2">G-D-S-L family lipolytic protein</fullName>
    </submittedName>
</protein>
<proteinExistence type="predicted"/>